<evidence type="ECO:0000256" key="4">
    <source>
        <dbReference type="ARBA" id="ARBA00023098"/>
    </source>
</evidence>
<gene>
    <name evidence="12" type="ORF">GFH32_17615</name>
</gene>
<dbReference type="PANTHER" id="PTHR35809:SF1">
    <property type="entry name" value="ARCHAETIDYLSERINE DECARBOXYLASE PROENZYME-RELATED"/>
    <property type="match status" value="1"/>
</dbReference>
<evidence type="ECO:0000256" key="5">
    <source>
        <dbReference type="ARBA" id="ARBA00023136"/>
    </source>
</evidence>
<keyword evidence="11" id="KW-0812">Transmembrane</keyword>
<keyword evidence="3" id="KW-0210">Decarboxylase</keyword>
<keyword evidence="5 11" id="KW-0472">Membrane</keyword>
<evidence type="ECO:0000256" key="2">
    <source>
        <dbReference type="ARBA" id="ARBA00022516"/>
    </source>
</evidence>
<evidence type="ECO:0000256" key="6">
    <source>
        <dbReference type="ARBA" id="ARBA00023145"/>
    </source>
</evidence>
<dbReference type="KEGG" id="sphe:GFH32_17615"/>
<keyword evidence="7" id="KW-0594">Phospholipid biosynthesis</keyword>
<dbReference type="AlphaFoldDB" id="A0A5Q0QEM6"/>
<evidence type="ECO:0000256" key="1">
    <source>
        <dbReference type="ARBA" id="ARBA00022475"/>
    </source>
</evidence>
<protein>
    <recommendedName>
        <fullName evidence="14">Phosphatidylserine decarboxylase</fullName>
    </recommendedName>
</protein>
<evidence type="ECO:0000256" key="3">
    <source>
        <dbReference type="ARBA" id="ARBA00022793"/>
    </source>
</evidence>
<name>A0A5Q0QEM6_9SPHI</name>
<evidence type="ECO:0000256" key="8">
    <source>
        <dbReference type="ARBA" id="ARBA00023239"/>
    </source>
</evidence>
<dbReference type="PANTHER" id="PTHR35809">
    <property type="entry name" value="ARCHAETIDYLSERINE DECARBOXYLASE PROENZYME-RELATED"/>
    <property type="match status" value="1"/>
</dbReference>
<feature type="transmembrane region" description="Helical" evidence="11">
    <location>
        <begin position="7"/>
        <end position="27"/>
    </location>
</feature>
<dbReference type="Proteomes" id="UP000326921">
    <property type="component" value="Chromosome"/>
</dbReference>
<evidence type="ECO:0000256" key="7">
    <source>
        <dbReference type="ARBA" id="ARBA00023209"/>
    </source>
</evidence>
<dbReference type="Pfam" id="PF02666">
    <property type="entry name" value="PS_Dcarbxylase"/>
    <property type="match status" value="2"/>
</dbReference>
<reference evidence="12 13" key="1">
    <citation type="submission" date="2019-10" db="EMBL/GenBank/DDBJ databases">
        <authorList>
            <person name="Dong K."/>
        </authorList>
    </citation>
    <scope>NUCLEOTIDE SEQUENCE [LARGE SCALE GENOMIC DNA]</scope>
    <source>
        <strain evidence="13">dk4302</strain>
    </source>
</reference>
<dbReference type="EMBL" id="CP045652">
    <property type="protein sequence ID" value="QGA28036.1"/>
    <property type="molecule type" value="Genomic_DNA"/>
</dbReference>
<evidence type="ECO:0000313" key="13">
    <source>
        <dbReference type="Proteomes" id="UP000326921"/>
    </source>
</evidence>
<organism evidence="12 13">
    <name type="scientific">Sphingobacterium zhuxiongii</name>
    <dbReference type="NCBI Taxonomy" id="2662364"/>
    <lineage>
        <taxon>Bacteria</taxon>
        <taxon>Pseudomonadati</taxon>
        <taxon>Bacteroidota</taxon>
        <taxon>Sphingobacteriia</taxon>
        <taxon>Sphingobacteriales</taxon>
        <taxon>Sphingobacteriaceae</taxon>
        <taxon>Sphingobacterium</taxon>
    </lineage>
</organism>
<keyword evidence="6" id="KW-0865">Zymogen</keyword>
<feature type="transmembrane region" description="Helical" evidence="11">
    <location>
        <begin position="33"/>
        <end position="53"/>
    </location>
</feature>
<dbReference type="GO" id="GO:0008654">
    <property type="term" value="P:phospholipid biosynthetic process"/>
    <property type="evidence" value="ECO:0007669"/>
    <property type="project" value="UniProtKB-KW"/>
</dbReference>
<accession>A0A5Q0QEM6</accession>
<keyword evidence="1" id="KW-1003">Cell membrane</keyword>
<evidence type="ECO:0000256" key="10">
    <source>
        <dbReference type="ARBA" id="ARBA00023317"/>
    </source>
</evidence>
<keyword evidence="8" id="KW-0456">Lyase</keyword>
<keyword evidence="4" id="KW-0443">Lipid metabolism</keyword>
<evidence type="ECO:0000256" key="11">
    <source>
        <dbReference type="SAM" id="Phobius"/>
    </source>
</evidence>
<dbReference type="RefSeq" id="WP_153512863.1">
    <property type="nucleotide sequence ID" value="NZ_CP045652.1"/>
</dbReference>
<dbReference type="InterPro" id="IPR033175">
    <property type="entry name" value="PSD-A"/>
</dbReference>
<keyword evidence="11" id="KW-1133">Transmembrane helix</keyword>
<keyword evidence="13" id="KW-1185">Reference proteome</keyword>
<evidence type="ECO:0000256" key="9">
    <source>
        <dbReference type="ARBA" id="ARBA00023264"/>
    </source>
</evidence>
<evidence type="ECO:0008006" key="14">
    <source>
        <dbReference type="Google" id="ProtNLM"/>
    </source>
</evidence>
<keyword evidence="9" id="KW-1208">Phospholipid metabolism</keyword>
<proteinExistence type="predicted"/>
<sequence>MRFHKEGYTSLALVLLFFFIVSAFAHYYEAGSLFKGLIYILFGMLFLVVLYFFRSPTRIIKQDPSQIYAPSDGTIASIDEIVDENNLEHSLFKISITISALNVRLTRAPISGTAFTNSLEFHGKFRQSIKSNNEIDVVVEHDGNFWKGPVFYNQKMVNQGDVIGSIKFGSSVDLYFPATAVLVAKKGDTIRAGETMLAKI</sequence>
<evidence type="ECO:0000313" key="12">
    <source>
        <dbReference type="EMBL" id="QGA28036.1"/>
    </source>
</evidence>
<keyword evidence="10" id="KW-0670">Pyruvate</keyword>
<keyword evidence="2" id="KW-0444">Lipid biosynthesis</keyword>
<dbReference type="GO" id="GO:0004609">
    <property type="term" value="F:phosphatidylserine decarboxylase activity"/>
    <property type="evidence" value="ECO:0007669"/>
    <property type="project" value="InterPro"/>
</dbReference>
<dbReference type="InterPro" id="IPR003817">
    <property type="entry name" value="PS_Dcarbxylase"/>
</dbReference>